<evidence type="ECO:0000313" key="3">
    <source>
        <dbReference type="Proteomes" id="UP000332487"/>
    </source>
</evidence>
<dbReference type="Pfam" id="PF04123">
    <property type="entry name" value="DUF373"/>
    <property type="match status" value="1"/>
</dbReference>
<sequence>MPERLLVLAVDIDNDLFRKTKITGPVIGKNENIKAATKLALADPQETDANTMFEAVRKYDELKKAGYSVSIATVTGAEHEGYVADAELSRQIDLVLDRFKVDACVLVTDGASDNRVLPILKTRVKVNSVDMVRMKQAEEFENTYFTLIEKLKEPHYARIVFGIPAVLLLLFAISYYFNFGWQLPVALIGLYLIFKGFGVEDIFVEYARGFGISTNRVSFIFYTGFILFFILSIIIGAGAYASFAPSGPLTAISYGLESFLLLFPVSLVLYLVGRIIDLENKRLRYRAINQGTYTGYAIISIMLLYLVAAWIIGQIYFWQLLAFSIVAIILGYLVSILSMSLKKRAIDKIPLKDKNVVNEIGAYIGKIINVDKKRGMLVIKTDYGNTIRFDIDRITNVSDRVMVR</sequence>
<dbReference type="SUPFAM" id="SSF103473">
    <property type="entry name" value="MFS general substrate transporter"/>
    <property type="match status" value="1"/>
</dbReference>
<feature type="transmembrane region" description="Helical" evidence="1">
    <location>
        <begin position="183"/>
        <end position="207"/>
    </location>
</feature>
<proteinExistence type="predicted"/>
<feature type="transmembrane region" description="Helical" evidence="1">
    <location>
        <begin position="219"/>
        <end position="240"/>
    </location>
</feature>
<protein>
    <recommendedName>
        <fullName evidence="4">DUF373 family protein</fullName>
    </recommendedName>
</protein>
<evidence type="ECO:0000313" key="2">
    <source>
        <dbReference type="EMBL" id="EET89859.1"/>
    </source>
</evidence>
<reference evidence="2 3" key="2">
    <citation type="journal article" date="2010" name="Proc. Natl. Acad. Sci. U.S.A.">
        <title>Enigmatic, ultrasmall, uncultivated Archaea.</title>
        <authorList>
            <person name="Baker B.J."/>
            <person name="Comolli L.R."/>
            <person name="Dick G.J."/>
            <person name="Hauser L.J."/>
            <person name="Hyatt D."/>
            <person name="Dill B.D."/>
            <person name="Land M.L."/>
            <person name="Verberkmoes N.C."/>
            <person name="Hettich R.L."/>
            <person name="Banfield J.F."/>
        </authorList>
    </citation>
    <scope>NUCLEOTIDE SEQUENCE [LARGE SCALE GENOMIC DNA]</scope>
    <source>
        <strain evidence="2">ARMAN-2</strain>
    </source>
</reference>
<keyword evidence="1" id="KW-0812">Transmembrane</keyword>
<dbReference type="InterPro" id="IPR007254">
    <property type="entry name" value="DUF373"/>
</dbReference>
<feature type="transmembrane region" description="Helical" evidence="1">
    <location>
        <begin position="156"/>
        <end position="177"/>
    </location>
</feature>
<feature type="transmembrane region" description="Helical" evidence="1">
    <location>
        <begin position="252"/>
        <end position="272"/>
    </location>
</feature>
<keyword evidence="3" id="KW-1185">Reference proteome</keyword>
<evidence type="ECO:0008006" key="4">
    <source>
        <dbReference type="Google" id="ProtNLM"/>
    </source>
</evidence>
<reference evidence="2 3" key="1">
    <citation type="journal article" date="2009" name="Genome Biol.">
        <title>Community-wide analysis of microbial genome sequence signatures.</title>
        <authorList>
            <person name="Dick G.J."/>
            <person name="Andersson A.F."/>
            <person name="Baker B.J."/>
            <person name="Simmons S.L."/>
            <person name="Thomas B.C."/>
            <person name="Yelton A.P."/>
            <person name="Banfield J.F."/>
        </authorList>
    </citation>
    <scope>NUCLEOTIDE SEQUENCE [LARGE SCALE GENOMIC DNA]</scope>
    <source>
        <strain evidence="2">ARMAN-2</strain>
    </source>
</reference>
<keyword evidence="1" id="KW-1133">Transmembrane helix</keyword>
<name>C7DIT5_MICA2</name>
<dbReference type="PANTHER" id="PTHR38815:SF1">
    <property type="entry name" value="DUF373 FAMILY PROTEIN"/>
    <property type="match status" value="1"/>
</dbReference>
<feature type="transmembrane region" description="Helical" evidence="1">
    <location>
        <begin position="318"/>
        <end position="341"/>
    </location>
</feature>
<dbReference type="PANTHER" id="PTHR38815">
    <property type="entry name" value="HYPOTHETICAL MEMBRANE PROTEIN, CONSERVED, DUF373 FAMILY"/>
    <property type="match status" value="1"/>
</dbReference>
<evidence type="ECO:0000256" key="1">
    <source>
        <dbReference type="SAM" id="Phobius"/>
    </source>
</evidence>
<organism evidence="2 3">
    <name type="scientific">Candidatus Micrarchaeum acidiphilum ARMAN-2</name>
    <dbReference type="NCBI Taxonomy" id="425595"/>
    <lineage>
        <taxon>Archaea</taxon>
        <taxon>Candidatus Micrarchaeota</taxon>
        <taxon>Candidatus Micrarchaeia</taxon>
        <taxon>Candidatus Micrarchaeales</taxon>
        <taxon>Candidatus Micrarchaeaceae</taxon>
        <taxon>Candidatus Micrarchaeum</taxon>
    </lineage>
</organism>
<gene>
    <name evidence="2" type="ORF">UNLARM2_0973</name>
</gene>
<dbReference type="AlphaFoldDB" id="C7DIT5"/>
<dbReference type="InterPro" id="IPR036259">
    <property type="entry name" value="MFS_trans_sf"/>
</dbReference>
<dbReference type="EMBL" id="GG697241">
    <property type="protein sequence ID" value="EET89859.1"/>
    <property type="molecule type" value="Genomic_DNA"/>
</dbReference>
<keyword evidence="1" id="KW-0472">Membrane</keyword>
<dbReference type="Proteomes" id="UP000332487">
    <property type="component" value="Unassembled WGS sequence"/>
</dbReference>
<accession>C7DIT5</accession>
<feature type="transmembrane region" description="Helical" evidence="1">
    <location>
        <begin position="293"/>
        <end position="312"/>
    </location>
</feature>